<keyword evidence="2" id="KW-1003">Cell membrane</keyword>
<feature type="transmembrane region" description="Helical" evidence="6">
    <location>
        <begin position="202"/>
        <end position="222"/>
    </location>
</feature>
<organism evidence="7 8">
    <name type="scientific">Microbacterium kribbense</name>
    <dbReference type="NCBI Taxonomy" id="433645"/>
    <lineage>
        <taxon>Bacteria</taxon>
        <taxon>Bacillati</taxon>
        <taxon>Actinomycetota</taxon>
        <taxon>Actinomycetes</taxon>
        <taxon>Micrococcales</taxon>
        <taxon>Microbacteriaceae</taxon>
        <taxon>Microbacterium</taxon>
    </lineage>
</organism>
<protein>
    <submittedName>
        <fullName evidence="7">APC family permease</fullName>
    </submittedName>
</protein>
<dbReference type="PANTHER" id="PTHR42770:SF11">
    <property type="entry name" value="INNER MEMBRANE TRANSPORT PROTEIN YBAT"/>
    <property type="match status" value="1"/>
</dbReference>
<feature type="transmembrane region" description="Helical" evidence="6">
    <location>
        <begin position="287"/>
        <end position="311"/>
    </location>
</feature>
<dbReference type="InterPro" id="IPR002293">
    <property type="entry name" value="AA/rel_permease1"/>
</dbReference>
<keyword evidence="8" id="KW-1185">Reference proteome</keyword>
<evidence type="ECO:0000256" key="4">
    <source>
        <dbReference type="ARBA" id="ARBA00022989"/>
    </source>
</evidence>
<dbReference type="EMBL" id="BAABAF010000012">
    <property type="protein sequence ID" value="GAA3776852.1"/>
    <property type="molecule type" value="Genomic_DNA"/>
</dbReference>
<comment type="caution">
    <text evidence="7">The sequence shown here is derived from an EMBL/GenBank/DDBJ whole genome shotgun (WGS) entry which is preliminary data.</text>
</comment>
<feature type="transmembrane region" description="Helical" evidence="6">
    <location>
        <begin position="161"/>
        <end position="182"/>
    </location>
</feature>
<reference evidence="8" key="1">
    <citation type="journal article" date="2019" name="Int. J. Syst. Evol. Microbiol.">
        <title>The Global Catalogue of Microorganisms (GCM) 10K type strain sequencing project: providing services to taxonomists for standard genome sequencing and annotation.</title>
        <authorList>
            <consortium name="The Broad Institute Genomics Platform"/>
            <consortium name="The Broad Institute Genome Sequencing Center for Infectious Disease"/>
            <person name="Wu L."/>
            <person name="Ma J."/>
        </authorList>
    </citation>
    <scope>NUCLEOTIDE SEQUENCE [LARGE SCALE GENOMIC DNA]</scope>
    <source>
        <strain evidence="8">JCM 16950</strain>
    </source>
</reference>
<accession>A0ABP7GW69</accession>
<feature type="transmembrane region" description="Helical" evidence="6">
    <location>
        <begin position="430"/>
        <end position="454"/>
    </location>
</feature>
<proteinExistence type="predicted"/>
<feature type="transmembrane region" description="Helical" evidence="6">
    <location>
        <begin position="135"/>
        <end position="154"/>
    </location>
</feature>
<feature type="transmembrane region" description="Helical" evidence="6">
    <location>
        <begin position="94"/>
        <end position="115"/>
    </location>
</feature>
<evidence type="ECO:0000256" key="5">
    <source>
        <dbReference type="ARBA" id="ARBA00023136"/>
    </source>
</evidence>
<dbReference type="PANTHER" id="PTHR42770">
    <property type="entry name" value="AMINO ACID TRANSPORTER-RELATED"/>
    <property type="match status" value="1"/>
</dbReference>
<evidence type="ECO:0000313" key="7">
    <source>
        <dbReference type="EMBL" id="GAA3776852.1"/>
    </source>
</evidence>
<evidence type="ECO:0000256" key="3">
    <source>
        <dbReference type="ARBA" id="ARBA00022692"/>
    </source>
</evidence>
<dbReference type="PIRSF" id="PIRSF006060">
    <property type="entry name" value="AA_transporter"/>
    <property type="match status" value="1"/>
</dbReference>
<sequence length="485" mass="52403">MGGTQPKGNGGLQSGALKFPSVLMQAVTHIAPAVGTLLSLQFIASLAGVTAPLAFLIAFVIILTLGVSLTQLARKFPSAGGYYTYVSRTVHPRAGWFTAWLYFLYDPLATAINLAFMGYFFEIILKSRFGVRFDWWWFFLLALALVTLLVYRGVAISARVMLILGGLELLIILGVAVSGLVSPGAGGINLDAFVPTNAPSSSGLFLAVIFSIFLFTGFESVAPLAEETANPKKLLPRAIIISICLVAAFFVVCNWAIMIGYGTDNVSEFATAGDNPVIELAERLWGWGWLAVLFAMVNSIIAVSIACTNAATRVFFSMGRIGALPRWFGGVHPRFKTPKNAVIFQTIVTLVFGLGIGAILGPDQEFYMMGVAITLGLILVYIAGNVGVFRYYAFENKKEFNVVLHVILPLVSTVALLFVGYMSIVPFPSFPVGIAPILVGVWILLGIGLTIFASRTGREEWLDRAAHVYEEPVDVEPEAPEPNVQ</sequence>
<gene>
    <name evidence="7" type="ORF">GCM10022240_30400</name>
</gene>
<dbReference type="Gene3D" id="1.20.1740.10">
    <property type="entry name" value="Amino acid/polyamine transporter I"/>
    <property type="match status" value="1"/>
</dbReference>
<feature type="transmembrane region" description="Helical" evidence="6">
    <location>
        <begin position="53"/>
        <end position="73"/>
    </location>
</feature>
<feature type="transmembrane region" description="Helical" evidence="6">
    <location>
        <begin position="26"/>
        <end position="47"/>
    </location>
</feature>
<evidence type="ECO:0000256" key="2">
    <source>
        <dbReference type="ARBA" id="ARBA00022475"/>
    </source>
</evidence>
<keyword evidence="5 6" id="KW-0472">Membrane</keyword>
<dbReference type="RefSeq" id="WP_344785128.1">
    <property type="nucleotide sequence ID" value="NZ_BAABAF010000012.1"/>
</dbReference>
<evidence type="ECO:0000256" key="1">
    <source>
        <dbReference type="ARBA" id="ARBA00004651"/>
    </source>
</evidence>
<feature type="transmembrane region" description="Helical" evidence="6">
    <location>
        <begin position="366"/>
        <end position="388"/>
    </location>
</feature>
<keyword evidence="4 6" id="KW-1133">Transmembrane helix</keyword>
<evidence type="ECO:0000313" key="8">
    <source>
        <dbReference type="Proteomes" id="UP001500540"/>
    </source>
</evidence>
<evidence type="ECO:0000256" key="6">
    <source>
        <dbReference type="SAM" id="Phobius"/>
    </source>
</evidence>
<comment type="subcellular location">
    <subcellularLocation>
        <location evidence="1">Cell membrane</location>
        <topology evidence="1">Multi-pass membrane protein</topology>
    </subcellularLocation>
</comment>
<dbReference type="Pfam" id="PF13520">
    <property type="entry name" value="AA_permease_2"/>
    <property type="match status" value="1"/>
</dbReference>
<name>A0ABP7GW69_9MICO</name>
<feature type="transmembrane region" description="Helical" evidence="6">
    <location>
        <begin position="400"/>
        <end position="424"/>
    </location>
</feature>
<keyword evidence="3 6" id="KW-0812">Transmembrane</keyword>
<dbReference type="InterPro" id="IPR050367">
    <property type="entry name" value="APC_superfamily"/>
</dbReference>
<feature type="transmembrane region" description="Helical" evidence="6">
    <location>
        <begin position="342"/>
        <end position="360"/>
    </location>
</feature>
<dbReference type="Proteomes" id="UP001500540">
    <property type="component" value="Unassembled WGS sequence"/>
</dbReference>
<feature type="transmembrane region" description="Helical" evidence="6">
    <location>
        <begin position="234"/>
        <end position="257"/>
    </location>
</feature>